<dbReference type="SUPFAM" id="SSF56112">
    <property type="entry name" value="Protein kinase-like (PK-like)"/>
    <property type="match status" value="1"/>
</dbReference>
<dbReference type="InterPro" id="IPR027023">
    <property type="entry name" value="Put_LipoPS_kinase_InaA"/>
</dbReference>
<sequence length="232" mass="26622">MYYAAPERHYTHAHTARDRQREFHPFDYWWSLPGDWVEAPNQRRNGWSGVVRAIVDGEEVYIKRQCNHLYRSLRHPLGSPTASREWHCLQRLAGLGIPAPKPLFHGTRRTAEGMQAVLVTSALSGYHALDALPAGSASERRAVASAIGHALGHLHRARLQHSCLYGKHVMIRFDSTDLPQVALLDLEKMRMRFTRRQAARHDLEQLQRHQRFLSPDDWQLLLDAHARALVAL</sequence>
<proteinExistence type="predicted"/>
<dbReference type="PIRSF" id="PIRSF026326">
    <property type="entry name" value="InaA"/>
    <property type="match status" value="1"/>
</dbReference>
<name>A0ABR9BEP3_9RHOO</name>
<evidence type="ECO:0000313" key="2">
    <source>
        <dbReference type="Proteomes" id="UP000603602"/>
    </source>
</evidence>
<comment type="caution">
    <text evidence="1">The sequence shown here is derived from an EMBL/GenBank/DDBJ whole genome shotgun (WGS) entry which is preliminary data.</text>
</comment>
<accession>A0ABR9BEP3</accession>
<protein>
    <submittedName>
        <fullName evidence="1">Phosphotransferase</fullName>
    </submittedName>
</protein>
<dbReference type="RefSeq" id="WP_187719369.1">
    <property type="nucleotide sequence ID" value="NZ_JACTAH010000002.1"/>
</dbReference>
<gene>
    <name evidence="1" type="ORF">IFO67_17250</name>
</gene>
<evidence type="ECO:0000313" key="1">
    <source>
        <dbReference type="EMBL" id="MBD8504641.1"/>
    </source>
</evidence>
<keyword evidence="2" id="KW-1185">Reference proteome</keyword>
<reference evidence="2" key="1">
    <citation type="submission" date="2023-07" db="EMBL/GenBank/DDBJ databases">
        <title>Thauera sp. CAU 1555 isolated from sand of Yaerae Beach.</title>
        <authorList>
            <person name="Kim W."/>
        </authorList>
    </citation>
    <scope>NUCLEOTIDE SEQUENCE [LARGE SCALE GENOMIC DNA]</scope>
    <source>
        <strain evidence="2">CAU 1555</strain>
    </source>
</reference>
<organism evidence="1 2">
    <name type="scientific">Thauera sedimentorum</name>
    <dbReference type="NCBI Taxonomy" id="2767595"/>
    <lineage>
        <taxon>Bacteria</taxon>
        <taxon>Pseudomonadati</taxon>
        <taxon>Pseudomonadota</taxon>
        <taxon>Betaproteobacteria</taxon>
        <taxon>Rhodocyclales</taxon>
        <taxon>Zoogloeaceae</taxon>
        <taxon>Thauera</taxon>
    </lineage>
</organism>
<dbReference type="InterPro" id="IPR011009">
    <property type="entry name" value="Kinase-like_dom_sf"/>
</dbReference>
<dbReference type="Pfam" id="PF06293">
    <property type="entry name" value="Kdo"/>
    <property type="match status" value="1"/>
</dbReference>
<dbReference type="Proteomes" id="UP000603602">
    <property type="component" value="Unassembled WGS sequence"/>
</dbReference>
<dbReference type="EMBL" id="JACYTO010000002">
    <property type="protein sequence ID" value="MBD8504641.1"/>
    <property type="molecule type" value="Genomic_DNA"/>
</dbReference>